<keyword evidence="4" id="KW-0028">Amino-acid biosynthesis</keyword>
<organism evidence="14 15">
    <name type="scientific">Rhizobium favelukesii</name>
    <dbReference type="NCBI Taxonomy" id="348824"/>
    <lineage>
        <taxon>Bacteria</taxon>
        <taxon>Pseudomonadati</taxon>
        <taxon>Pseudomonadota</taxon>
        <taxon>Alphaproteobacteria</taxon>
        <taxon>Hyphomicrobiales</taxon>
        <taxon>Rhizobiaceae</taxon>
        <taxon>Rhizobium/Agrobacterium group</taxon>
        <taxon>Rhizobium</taxon>
    </lineage>
</organism>
<dbReference type="InterPro" id="IPR029041">
    <property type="entry name" value="FAD-linked_oxidoreductase-like"/>
</dbReference>
<accession>W6RC37</accession>
<dbReference type="eggNOG" id="COG0685">
    <property type="taxonomic scope" value="Bacteria"/>
</dbReference>
<comment type="similarity">
    <text evidence="3 12">Belongs to the methylenetetrahydrofolate reductase family.</text>
</comment>
<evidence type="ECO:0000256" key="2">
    <source>
        <dbReference type="ARBA" id="ARBA00004777"/>
    </source>
</evidence>
<dbReference type="Proteomes" id="UP000019443">
    <property type="component" value="Chromosome"/>
</dbReference>
<evidence type="ECO:0000256" key="11">
    <source>
        <dbReference type="ARBA" id="ARBA00048628"/>
    </source>
</evidence>
<dbReference type="SUPFAM" id="SSF51730">
    <property type="entry name" value="FAD-linked oxidoreductase"/>
    <property type="match status" value="1"/>
</dbReference>
<dbReference type="KEGG" id="rhl:LPU83_2757"/>
<dbReference type="GO" id="GO:0035999">
    <property type="term" value="P:tetrahydrofolate interconversion"/>
    <property type="evidence" value="ECO:0007669"/>
    <property type="project" value="UniProtKB-UniPathway"/>
</dbReference>
<dbReference type="Gene3D" id="3.20.20.220">
    <property type="match status" value="1"/>
</dbReference>
<evidence type="ECO:0000256" key="3">
    <source>
        <dbReference type="ARBA" id="ARBA00006743"/>
    </source>
</evidence>
<feature type="region of interest" description="Disordered" evidence="13">
    <location>
        <begin position="13"/>
        <end position="49"/>
    </location>
</feature>
<evidence type="ECO:0000256" key="7">
    <source>
        <dbReference type="ARBA" id="ARBA00023002"/>
    </source>
</evidence>
<evidence type="ECO:0000256" key="13">
    <source>
        <dbReference type="SAM" id="MobiDB-lite"/>
    </source>
</evidence>
<dbReference type="UniPathway" id="UPA00193"/>
<dbReference type="AlphaFoldDB" id="W6RC37"/>
<comment type="cofactor">
    <cofactor evidence="1 12">
        <name>FAD</name>
        <dbReference type="ChEBI" id="CHEBI:57692"/>
    </cofactor>
</comment>
<evidence type="ECO:0000256" key="9">
    <source>
        <dbReference type="ARBA" id="ARBA00023167"/>
    </source>
</evidence>
<evidence type="ECO:0000256" key="4">
    <source>
        <dbReference type="ARBA" id="ARBA00022605"/>
    </source>
</evidence>
<dbReference type="GO" id="GO:0005829">
    <property type="term" value="C:cytosol"/>
    <property type="evidence" value="ECO:0007669"/>
    <property type="project" value="InterPro"/>
</dbReference>
<evidence type="ECO:0000256" key="12">
    <source>
        <dbReference type="RuleBase" id="RU003862"/>
    </source>
</evidence>
<reference evidence="14" key="1">
    <citation type="submission" date="2013-11" db="EMBL/GenBank/DDBJ databases">
        <title>Draft genome sequence of the broad-host-range Rhizobium sp. LPU83 strain, a member of the low-genetic diversity Oregon-like Rhizobium sp. group.</title>
        <authorList>
            <person name="Wibberg D."/>
            <person name="Puehler A."/>
            <person name="Schlueter A."/>
        </authorList>
    </citation>
    <scope>NUCLEOTIDE SEQUENCE [LARGE SCALE GENOMIC DNA]</scope>
    <source>
        <strain evidence="14">LPU83</strain>
    </source>
</reference>
<dbReference type="HOGENOM" id="CLU_025841_0_0_5"/>
<dbReference type="GO" id="GO:0071949">
    <property type="term" value="F:FAD binding"/>
    <property type="evidence" value="ECO:0007669"/>
    <property type="project" value="TreeGrafter"/>
</dbReference>
<dbReference type="NCBIfam" id="TIGR00676">
    <property type="entry name" value="fadh2"/>
    <property type="match status" value="1"/>
</dbReference>
<evidence type="ECO:0000256" key="10">
    <source>
        <dbReference type="ARBA" id="ARBA00034478"/>
    </source>
</evidence>
<keyword evidence="5 12" id="KW-0285">Flavoprotein</keyword>
<evidence type="ECO:0000256" key="6">
    <source>
        <dbReference type="ARBA" id="ARBA00022827"/>
    </source>
</evidence>
<keyword evidence="9" id="KW-0486">Methionine biosynthesis</keyword>
<dbReference type="PATRIC" id="fig|348824.6.peg.2972"/>
<evidence type="ECO:0000256" key="1">
    <source>
        <dbReference type="ARBA" id="ARBA00001974"/>
    </source>
</evidence>
<dbReference type="Pfam" id="PF02219">
    <property type="entry name" value="MTHFR"/>
    <property type="match status" value="1"/>
</dbReference>
<sequence>MSSRSSTFIRVIKAGRGSPSPSGLRATPGVSWPPQRAKAPNPYLPGDNDMALNSDARRKIGISFEFFPPKSEEMEGQLWNAVSELQDWDPDFVSVTYGAGGTTKAPTLATVSRFLAETPLATASHLTCVGATKDETHSVIETFRKVGVKHFVALRGDAPGGVGAPYQPHPGGYANAAALVAGLREIGDFEISVSAYPEKHPESRDTAADIDMLKQKADNGATRALTQFFFDNDSFERYLEKVRAAGINIPVVPGIMPIQNLTQLKRFAGACGTIIPAFLDERFAGFDDKPEERAKVAADVAAEQIEDLARRGLTDFHLYTMNRAPLVSAVLTHLGFTREGAKKAGAAA</sequence>
<evidence type="ECO:0000256" key="5">
    <source>
        <dbReference type="ARBA" id="ARBA00022630"/>
    </source>
</evidence>
<dbReference type="InterPro" id="IPR004620">
    <property type="entry name" value="MTHF_reductase_bac"/>
</dbReference>
<proteinExistence type="inferred from homology"/>
<dbReference type="PANTHER" id="PTHR45754:SF3">
    <property type="entry name" value="METHYLENETETRAHYDROFOLATE REDUCTASE (NADPH)"/>
    <property type="match status" value="1"/>
</dbReference>
<keyword evidence="7 12" id="KW-0560">Oxidoreductase</keyword>
<dbReference type="EMBL" id="HG916852">
    <property type="protein sequence ID" value="CDM58409.1"/>
    <property type="molecule type" value="Genomic_DNA"/>
</dbReference>
<dbReference type="GO" id="GO:0009086">
    <property type="term" value="P:methionine biosynthetic process"/>
    <property type="evidence" value="ECO:0007669"/>
    <property type="project" value="UniProtKB-KW"/>
</dbReference>
<dbReference type="EC" id="1.5.1.54" evidence="12"/>
<dbReference type="PANTHER" id="PTHR45754">
    <property type="entry name" value="METHYLENETETRAHYDROFOLATE REDUCTASE"/>
    <property type="match status" value="1"/>
</dbReference>
<evidence type="ECO:0000313" key="15">
    <source>
        <dbReference type="Proteomes" id="UP000019443"/>
    </source>
</evidence>
<keyword evidence="15" id="KW-1185">Reference proteome</keyword>
<keyword evidence="6 12" id="KW-0274">FAD</keyword>
<comment type="pathway">
    <text evidence="2 12">One-carbon metabolism; tetrahydrofolate interconversion.</text>
</comment>
<gene>
    <name evidence="14" type="primary">metF</name>
    <name evidence="14" type="ORF">LPU83_2757</name>
</gene>
<dbReference type="GO" id="GO:0106312">
    <property type="term" value="F:methylenetetrahydrofolate reductase (NADH) activity"/>
    <property type="evidence" value="ECO:0007669"/>
    <property type="project" value="UniProtKB-EC"/>
</dbReference>
<evidence type="ECO:0000313" key="14">
    <source>
        <dbReference type="EMBL" id="CDM58409.1"/>
    </source>
</evidence>
<comment type="pathway">
    <text evidence="10">Amino-acid biosynthesis; L-methionine biosynthesis via de novo pathway.</text>
</comment>
<evidence type="ECO:0000256" key="8">
    <source>
        <dbReference type="ARBA" id="ARBA00023027"/>
    </source>
</evidence>
<protein>
    <recommendedName>
        <fullName evidence="12">Methylenetetrahydrofolate reductase</fullName>
        <ecNumber evidence="12">1.5.1.54</ecNumber>
    </recommendedName>
</protein>
<name>W6RC37_9HYPH</name>
<keyword evidence="8" id="KW-0520">NAD</keyword>
<dbReference type="CDD" id="cd00537">
    <property type="entry name" value="MTHFR"/>
    <property type="match status" value="1"/>
</dbReference>
<dbReference type="InterPro" id="IPR003171">
    <property type="entry name" value="Mehydrof_redctse-like"/>
</dbReference>
<comment type="catalytic activity">
    <reaction evidence="11">
        <text>(6S)-5-methyl-5,6,7,8-tetrahydrofolate + NAD(+) = (6R)-5,10-methylene-5,6,7,8-tetrahydrofolate + NADH + H(+)</text>
        <dbReference type="Rhea" id="RHEA:19821"/>
        <dbReference type="ChEBI" id="CHEBI:15378"/>
        <dbReference type="ChEBI" id="CHEBI:15636"/>
        <dbReference type="ChEBI" id="CHEBI:18608"/>
        <dbReference type="ChEBI" id="CHEBI:57540"/>
        <dbReference type="ChEBI" id="CHEBI:57945"/>
        <dbReference type="EC" id="1.5.1.54"/>
    </reaction>
    <physiologicalReaction direction="right-to-left" evidence="11">
        <dbReference type="Rhea" id="RHEA:19823"/>
    </physiologicalReaction>
</comment>